<accession>A0A3D9SSS3</accession>
<evidence type="ECO:0000256" key="1">
    <source>
        <dbReference type="SAM" id="MobiDB-lite"/>
    </source>
</evidence>
<keyword evidence="2" id="KW-1133">Transmembrane helix</keyword>
<evidence type="ECO:0000313" key="3">
    <source>
        <dbReference type="EMBL" id="REE97043.1"/>
    </source>
</evidence>
<evidence type="ECO:0008006" key="5">
    <source>
        <dbReference type="Google" id="ProtNLM"/>
    </source>
</evidence>
<dbReference type="EMBL" id="QTTT01000001">
    <property type="protein sequence ID" value="REE97043.1"/>
    <property type="molecule type" value="Genomic_DNA"/>
</dbReference>
<keyword evidence="2" id="KW-0812">Transmembrane</keyword>
<name>A0A3D9SSS3_9ACTN</name>
<protein>
    <recommendedName>
        <fullName evidence="5">CU044_5270 family protein</fullName>
    </recommendedName>
</protein>
<evidence type="ECO:0000313" key="4">
    <source>
        <dbReference type="Proteomes" id="UP000256661"/>
    </source>
</evidence>
<keyword evidence="4" id="KW-1185">Reference proteome</keyword>
<comment type="caution">
    <text evidence="3">The sequence shown here is derived from an EMBL/GenBank/DDBJ whole genome shotgun (WGS) entry which is preliminary data.</text>
</comment>
<feature type="transmembrane region" description="Helical" evidence="2">
    <location>
        <begin position="51"/>
        <end position="71"/>
    </location>
</feature>
<feature type="region of interest" description="Disordered" evidence="1">
    <location>
        <begin position="1"/>
        <end position="20"/>
    </location>
</feature>
<feature type="region of interest" description="Disordered" evidence="1">
    <location>
        <begin position="150"/>
        <end position="183"/>
    </location>
</feature>
<proteinExistence type="predicted"/>
<evidence type="ECO:0000256" key="2">
    <source>
        <dbReference type="SAM" id="Phobius"/>
    </source>
</evidence>
<dbReference type="InterPro" id="IPR047789">
    <property type="entry name" value="CU044_5270-like"/>
</dbReference>
<sequence length="364" mass="38670">MNELQMISAALEESPSERTTAEGRARLLAEIADPGRATAPARRRRFSLPRWGLGLGLAGVTAAAVAVAVAVSGTTPADPPPGKQSATDLSARAVLLAAAERAESIPVAQGRYWHVKRMYAISLRVGPERNPYTMERLNIEETWTDRKGRSWTGHREVGARPKTPADAEAWKRDGSPTRWDLGPADTVQGGRSYLYGTPRPGTVVAMDPPHGFYLYDGLISFEELRRLPADPKRLSARLLDAGRGGDLTGFGRDVVLAGALANLLAGVPVTPEVRAAAFRALAALPSARGLGAVKDPQGRPGVGIGIAQGGLTLRMIVDPRTSFILSSTAAEARRARPGVSGKERETAFLEVGWTDTKPGVPALP</sequence>
<reference evidence="3 4" key="1">
    <citation type="submission" date="2018-08" db="EMBL/GenBank/DDBJ databases">
        <title>Sequencing the genomes of 1000 actinobacteria strains.</title>
        <authorList>
            <person name="Klenk H.-P."/>
        </authorList>
    </citation>
    <scope>NUCLEOTIDE SEQUENCE [LARGE SCALE GENOMIC DNA]</scope>
    <source>
        <strain evidence="3 4">DSM 43927</strain>
    </source>
</reference>
<dbReference type="Proteomes" id="UP000256661">
    <property type="component" value="Unassembled WGS sequence"/>
</dbReference>
<organism evidence="3 4">
    <name type="scientific">Thermomonospora umbrina</name>
    <dbReference type="NCBI Taxonomy" id="111806"/>
    <lineage>
        <taxon>Bacteria</taxon>
        <taxon>Bacillati</taxon>
        <taxon>Actinomycetota</taxon>
        <taxon>Actinomycetes</taxon>
        <taxon>Streptosporangiales</taxon>
        <taxon>Thermomonosporaceae</taxon>
        <taxon>Thermomonospora</taxon>
    </lineage>
</organism>
<dbReference type="OrthoDB" id="3822522at2"/>
<keyword evidence="2" id="KW-0472">Membrane</keyword>
<gene>
    <name evidence="3" type="ORF">DFJ69_2499</name>
</gene>
<dbReference type="RefSeq" id="WP_116022594.1">
    <property type="nucleotide sequence ID" value="NZ_QTTT01000001.1"/>
</dbReference>
<dbReference type="NCBIfam" id="NF038083">
    <property type="entry name" value="CU044_5270_fam"/>
    <property type="match status" value="1"/>
</dbReference>
<dbReference type="AlphaFoldDB" id="A0A3D9SSS3"/>
<feature type="compositionally biased region" description="Basic and acidic residues" evidence="1">
    <location>
        <begin position="150"/>
        <end position="175"/>
    </location>
</feature>